<accession>A0A7W7ZXM6</accession>
<dbReference type="RefSeq" id="WP_184958891.1">
    <property type="nucleotide sequence ID" value="NZ_JACHIN010000001.1"/>
</dbReference>
<keyword evidence="1" id="KW-0805">Transcription regulation</keyword>
<proteinExistence type="predicted"/>
<dbReference type="Proteomes" id="UP000568380">
    <property type="component" value="Unassembled WGS sequence"/>
</dbReference>
<protein>
    <submittedName>
        <fullName evidence="4">AcrR family transcriptional regulator</fullName>
    </submittedName>
</protein>
<feature type="domain" description="Tetracycline repressor TetR C-terminal" evidence="3">
    <location>
        <begin position="76"/>
        <end position="210"/>
    </location>
</feature>
<dbReference type="Pfam" id="PF02909">
    <property type="entry name" value="TetR_C_1"/>
    <property type="match status" value="1"/>
</dbReference>
<keyword evidence="5" id="KW-1185">Reference proteome</keyword>
<keyword evidence="2" id="KW-0804">Transcription</keyword>
<sequence length="228" mass="23853">MRTGGRTATFSHEDVVAAGVRIGLQDLTVQAVADALGVTPTAVYRHVPSRAALETLVGEAILNELTLHDDPEHPTAAHLVAFGRQLRRFTLAHPGTAQYLQRLFPRGPSGVRLLETQIRTLAGRGYAPAAATVLSSAVATVTIGIVAAEQAQDAQARIDPPGAEENTREALAAMAGSPLVQAASLGIPAHTADDYFELVLTSLAEGLVAKLPPGRDVADLAAALREEH</sequence>
<evidence type="ECO:0000256" key="1">
    <source>
        <dbReference type="ARBA" id="ARBA00023015"/>
    </source>
</evidence>
<organism evidence="4 5">
    <name type="scientific">Nonomuraea endophytica</name>
    <dbReference type="NCBI Taxonomy" id="714136"/>
    <lineage>
        <taxon>Bacteria</taxon>
        <taxon>Bacillati</taxon>
        <taxon>Actinomycetota</taxon>
        <taxon>Actinomycetes</taxon>
        <taxon>Streptosporangiales</taxon>
        <taxon>Streptosporangiaceae</taxon>
        <taxon>Nonomuraea</taxon>
    </lineage>
</organism>
<evidence type="ECO:0000313" key="4">
    <source>
        <dbReference type="EMBL" id="MBB5075735.1"/>
    </source>
</evidence>
<dbReference type="AlphaFoldDB" id="A0A7W7ZXM6"/>
<gene>
    <name evidence="4" type="ORF">HNR40_001181</name>
</gene>
<dbReference type="SUPFAM" id="SSF48498">
    <property type="entry name" value="Tetracyclin repressor-like, C-terminal domain"/>
    <property type="match status" value="1"/>
</dbReference>
<evidence type="ECO:0000259" key="3">
    <source>
        <dbReference type="Pfam" id="PF02909"/>
    </source>
</evidence>
<evidence type="ECO:0000313" key="5">
    <source>
        <dbReference type="Proteomes" id="UP000568380"/>
    </source>
</evidence>
<dbReference type="Gene3D" id="1.10.357.10">
    <property type="entry name" value="Tetracycline Repressor, domain 2"/>
    <property type="match status" value="1"/>
</dbReference>
<comment type="caution">
    <text evidence="4">The sequence shown here is derived from an EMBL/GenBank/DDBJ whole genome shotgun (WGS) entry which is preliminary data.</text>
</comment>
<evidence type="ECO:0000256" key="2">
    <source>
        <dbReference type="ARBA" id="ARBA00023163"/>
    </source>
</evidence>
<dbReference type="GO" id="GO:0045892">
    <property type="term" value="P:negative regulation of DNA-templated transcription"/>
    <property type="evidence" value="ECO:0007669"/>
    <property type="project" value="InterPro"/>
</dbReference>
<dbReference type="EMBL" id="JACHIN010000001">
    <property type="protein sequence ID" value="MBB5075735.1"/>
    <property type="molecule type" value="Genomic_DNA"/>
</dbReference>
<name>A0A7W7ZXM6_9ACTN</name>
<dbReference type="InterPro" id="IPR004111">
    <property type="entry name" value="Repressor_TetR_C"/>
</dbReference>
<reference evidence="4 5" key="1">
    <citation type="submission" date="2020-08" db="EMBL/GenBank/DDBJ databases">
        <title>Genomic Encyclopedia of Type Strains, Phase IV (KMG-IV): sequencing the most valuable type-strain genomes for metagenomic binning, comparative biology and taxonomic classification.</title>
        <authorList>
            <person name="Goeker M."/>
        </authorList>
    </citation>
    <scope>NUCLEOTIDE SEQUENCE [LARGE SCALE GENOMIC DNA]</scope>
    <source>
        <strain evidence="4 5">DSM 45385</strain>
    </source>
</reference>
<dbReference type="InterPro" id="IPR009057">
    <property type="entry name" value="Homeodomain-like_sf"/>
</dbReference>
<dbReference type="SUPFAM" id="SSF46689">
    <property type="entry name" value="Homeodomain-like"/>
    <property type="match status" value="1"/>
</dbReference>
<dbReference type="InterPro" id="IPR036271">
    <property type="entry name" value="Tet_transcr_reg_TetR-rel_C_sf"/>
</dbReference>